<dbReference type="CDD" id="cd11333">
    <property type="entry name" value="AmyAc_SI_OligoGlu_DGase"/>
    <property type="match status" value="1"/>
</dbReference>
<feature type="domain" description="Glycosyl hydrolase family 13 catalytic" evidence="4">
    <location>
        <begin position="13"/>
        <end position="408"/>
    </location>
</feature>
<gene>
    <name evidence="5" type="ORF">A5888_002182</name>
    <name evidence="6" type="ORF">A5888_004054</name>
</gene>
<dbReference type="Gene3D" id="3.20.20.80">
    <property type="entry name" value="Glycosidases"/>
    <property type="match status" value="1"/>
</dbReference>
<evidence type="ECO:0000256" key="3">
    <source>
        <dbReference type="ARBA" id="ARBA00023295"/>
    </source>
</evidence>
<dbReference type="InterPro" id="IPR045857">
    <property type="entry name" value="O16G_dom_2"/>
</dbReference>
<proteinExistence type="inferred from homology"/>
<name>A0A242K6M4_9ENTE</name>
<dbReference type="PANTHER" id="PTHR10357">
    <property type="entry name" value="ALPHA-AMYLASE FAMILY MEMBER"/>
    <property type="match status" value="1"/>
</dbReference>
<dbReference type="Gene3D" id="3.90.400.10">
    <property type="entry name" value="Oligo-1,6-glucosidase, Domain 2"/>
    <property type="match status" value="1"/>
</dbReference>
<dbReference type="FunFam" id="3.90.400.10:FF:000002">
    <property type="entry name" value="Sucrose isomerase"/>
    <property type="match status" value="1"/>
</dbReference>
<evidence type="ECO:0000313" key="7">
    <source>
        <dbReference type="Proteomes" id="UP000195141"/>
    </source>
</evidence>
<organism evidence="5">
    <name type="scientific">Candidatus Enterococcus clewellii</name>
    <dbReference type="NCBI Taxonomy" id="1834193"/>
    <lineage>
        <taxon>Bacteria</taxon>
        <taxon>Bacillati</taxon>
        <taxon>Bacillota</taxon>
        <taxon>Bacilli</taxon>
        <taxon>Lactobacillales</taxon>
        <taxon>Enterococcaceae</taxon>
        <taxon>Enterococcus</taxon>
    </lineage>
</organism>
<dbReference type="EMBL" id="NGMM01000003">
    <property type="protein sequence ID" value="OTP15968.1"/>
    <property type="molecule type" value="Genomic_DNA"/>
</dbReference>
<dbReference type="PANTHER" id="PTHR10357:SF178">
    <property type="entry name" value="OLIGO-1,6-GLUCOSIDASE 3-RELATED"/>
    <property type="match status" value="1"/>
</dbReference>
<dbReference type="SUPFAM" id="SSF51011">
    <property type="entry name" value="Glycosyl hydrolase domain"/>
    <property type="match status" value="1"/>
</dbReference>
<dbReference type="Pfam" id="PF00128">
    <property type="entry name" value="Alpha-amylase"/>
    <property type="match status" value="1"/>
</dbReference>
<dbReference type="InterPro" id="IPR017853">
    <property type="entry name" value="GH"/>
</dbReference>
<evidence type="ECO:0000313" key="6">
    <source>
        <dbReference type="EMBL" id="WYJ92281.1"/>
    </source>
</evidence>
<dbReference type="Proteomes" id="UP000195141">
    <property type="component" value="Chromosome"/>
</dbReference>
<dbReference type="AlphaFoldDB" id="A0A242K6M4"/>
<keyword evidence="7" id="KW-1185">Reference proteome</keyword>
<keyword evidence="2" id="KW-0378">Hydrolase</keyword>
<dbReference type="NCBIfam" id="NF008183">
    <property type="entry name" value="PRK10933.1"/>
    <property type="match status" value="1"/>
</dbReference>
<dbReference type="Gene3D" id="2.60.40.1180">
    <property type="entry name" value="Golgi alpha-mannosidase II"/>
    <property type="match status" value="1"/>
</dbReference>
<evidence type="ECO:0000259" key="4">
    <source>
        <dbReference type="SMART" id="SM00642"/>
    </source>
</evidence>
<evidence type="ECO:0000313" key="5">
    <source>
        <dbReference type="EMBL" id="OTP15968.1"/>
    </source>
</evidence>
<evidence type="ECO:0000256" key="1">
    <source>
        <dbReference type="ARBA" id="ARBA00008061"/>
    </source>
</evidence>
<comment type="similarity">
    <text evidence="1">Belongs to the glycosyl hydrolase 13 family.</text>
</comment>
<sequence>MEKTWWKEAVGYQIYPRSFKDSNGDGVGDLNGIREKLPYLKAVGIDFIWINPVYESPNVDNGYDISHYQEILAEFGTMANFDQLLEDAHHMGIKVIMDLVINHTSDRHEWFKEAKKSKDSPFRDYYIWRDAEEGKPPSDWQAIFGGSVWEYDEESKQYYFHAFAKEQPDLNWENEQLKKEVFAMISWWLDKGIDGFRIDAISHIKKDAFHLPTDSENVAGRYQNITGIGEYLKELKQVFDRYDIMTVGEASGVTAEEAEDWAGHEGYFDMIFEFEHIGLWKKQKEAQFDIRAFKQALSRWQYALDGKGWNALYMENHDVCRSVSVFGSEVPVYRERSAKALAMMYLFLQGTPFIYQGQEIGMTNMHFSDIDEINALDSKHIYQELVDQGMDKAEALAIVSQTTRDNARTPMQWDDSVYGGFSETKPWLAVNPNTKEINVASQLTDATSVLSFYQQLIRLRKESQALIYGSFEELISDHEQIYAYLRTVVDETFLILVNLSGKAAEYQLTGSLGSKEAVWDLVVSNMEEPDEVSIETDTLAPFEARAYRTTGK</sequence>
<dbReference type="InterPro" id="IPR006047">
    <property type="entry name" value="GH13_cat_dom"/>
</dbReference>
<protein>
    <submittedName>
        <fullName evidence="6">Alpha-glucosidase</fullName>
    </submittedName>
</protein>
<reference evidence="5" key="1">
    <citation type="submission" date="2017-05" db="EMBL/GenBank/DDBJ databases">
        <title>The Genome Sequence of Enterococcus sp. 9E7_DIV0242.</title>
        <authorList>
            <consortium name="The Broad Institute Genomics Platform"/>
            <consortium name="The Broad Institute Genomic Center for Infectious Diseases"/>
            <person name="Earl A."/>
            <person name="Manson A."/>
            <person name="Schwartman J."/>
            <person name="Gilmore M."/>
            <person name="Abouelleil A."/>
            <person name="Cao P."/>
            <person name="Chapman S."/>
            <person name="Cusick C."/>
            <person name="Shea T."/>
            <person name="Young S."/>
            <person name="Neafsey D."/>
            <person name="Nusbaum C."/>
            <person name="Birren B."/>
        </authorList>
    </citation>
    <scope>NUCLEOTIDE SEQUENCE [LARGE SCALE GENOMIC DNA]</scope>
    <source>
        <strain evidence="5">9E7_DIV0242</strain>
    </source>
</reference>
<dbReference type="RefSeq" id="WP_086349243.1">
    <property type="nucleotide sequence ID" value="NZ_CP147247.1"/>
</dbReference>
<dbReference type="FunFam" id="3.20.20.80:FF:000064">
    <property type="entry name" value="Oligo-1,6-glucosidase"/>
    <property type="match status" value="2"/>
</dbReference>
<dbReference type="OrthoDB" id="9805159at2"/>
<keyword evidence="3" id="KW-0326">Glycosidase</keyword>
<dbReference type="GO" id="GO:0009313">
    <property type="term" value="P:oligosaccharide catabolic process"/>
    <property type="evidence" value="ECO:0007669"/>
    <property type="project" value="TreeGrafter"/>
</dbReference>
<dbReference type="SMART" id="SM00642">
    <property type="entry name" value="Aamy"/>
    <property type="match status" value="1"/>
</dbReference>
<dbReference type="GO" id="GO:0004556">
    <property type="term" value="F:alpha-amylase activity"/>
    <property type="evidence" value="ECO:0007669"/>
    <property type="project" value="TreeGrafter"/>
</dbReference>
<reference evidence="6" key="2">
    <citation type="submission" date="2017-05" db="EMBL/GenBank/DDBJ databases">
        <authorList>
            <consortium name="The Broad Institute Genomics Platform"/>
            <consortium name="The Broad Institute Genomic Center for Infectious Diseases"/>
            <person name="Earl A."/>
            <person name="Manson A."/>
            <person name="Schwartman J."/>
            <person name="Gilmore M."/>
            <person name="Abouelleil A."/>
            <person name="Cao P."/>
            <person name="Chapman S."/>
            <person name="Cusick C."/>
            <person name="Shea T."/>
            <person name="Young S."/>
            <person name="Neafsey D."/>
            <person name="Nusbaum C."/>
            <person name="Birren B."/>
        </authorList>
    </citation>
    <scope>NUCLEOTIDE SEQUENCE</scope>
    <source>
        <strain evidence="6">9E7_DIV0242</strain>
    </source>
</reference>
<evidence type="ECO:0000256" key="2">
    <source>
        <dbReference type="ARBA" id="ARBA00022801"/>
    </source>
</evidence>
<dbReference type="InterPro" id="IPR013780">
    <property type="entry name" value="Glyco_hydro_b"/>
</dbReference>
<reference evidence="6" key="3">
    <citation type="submission" date="2024-03" db="EMBL/GenBank/DDBJ databases">
        <title>The Genome Sequence of Enterococcus sp. DIV0242b.</title>
        <authorList>
            <consortium name="The Broad Institute Genomics Platform"/>
            <consortium name="The Broad Institute Microbial Omics Core"/>
            <consortium name="The Broad Institute Genomic Center for Infectious Diseases"/>
            <person name="Earl A."/>
            <person name="Manson A."/>
            <person name="Gilmore M."/>
            <person name="Schwartman J."/>
            <person name="Shea T."/>
            <person name="Abouelleil A."/>
            <person name="Cao P."/>
            <person name="Chapman S."/>
            <person name="Cusick C."/>
            <person name="Young S."/>
            <person name="Neafsey D."/>
            <person name="Nusbaum C."/>
            <person name="Birren B."/>
        </authorList>
    </citation>
    <scope>NUCLEOTIDE SEQUENCE</scope>
    <source>
        <strain evidence="6">9E7_DIV0242</strain>
    </source>
</reference>
<accession>A0A242K6M4</accession>
<dbReference type="SUPFAM" id="SSF51445">
    <property type="entry name" value="(Trans)glycosidases"/>
    <property type="match status" value="1"/>
</dbReference>
<dbReference type="EMBL" id="CP147247">
    <property type="protein sequence ID" value="WYJ92281.1"/>
    <property type="molecule type" value="Genomic_DNA"/>
</dbReference>